<organism evidence="1 2">
    <name type="scientific">Marinobacter salinexigens</name>
    <dbReference type="NCBI Taxonomy" id="2919747"/>
    <lineage>
        <taxon>Bacteria</taxon>
        <taxon>Pseudomonadati</taxon>
        <taxon>Pseudomonadota</taxon>
        <taxon>Gammaproteobacteria</taxon>
        <taxon>Pseudomonadales</taxon>
        <taxon>Marinobacteraceae</taxon>
        <taxon>Marinobacter</taxon>
    </lineage>
</organism>
<name>A0A5B0VHR5_9GAMM</name>
<evidence type="ECO:0000313" key="2">
    <source>
        <dbReference type="Proteomes" id="UP000323161"/>
    </source>
</evidence>
<reference evidence="1 2" key="1">
    <citation type="submission" date="2019-08" db="EMBL/GenBank/DDBJ databases">
        <title>Marinobacter ZYF650 sp. nov., a marine bacterium isolated from seawater of the Mariana trench.</title>
        <authorList>
            <person name="Ahmad W."/>
        </authorList>
    </citation>
    <scope>NUCLEOTIDE SEQUENCE [LARGE SCALE GENOMIC DNA]</scope>
    <source>
        <strain evidence="1 2">ZYF650</strain>
    </source>
</reference>
<comment type="caution">
    <text evidence="1">The sequence shown here is derived from an EMBL/GenBank/DDBJ whole genome shotgun (WGS) entry which is preliminary data.</text>
</comment>
<gene>
    <name evidence="1" type="ORF">FWJ25_11110</name>
</gene>
<sequence>MGKDKKEKELSQKLWVIDYIDRMTPSDSFESALMSFEEAERKYNALTDGGVKNTDKDKKSLMCYRLRQLR</sequence>
<dbReference type="Proteomes" id="UP000323161">
    <property type="component" value="Unassembled WGS sequence"/>
</dbReference>
<protein>
    <submittedName>
        <fullName evidence="1">Uncharacterized protein</fullName>
    </submittedName>
</protein>
<evidence type="ECO:0000313" key="1">
    <source>
        <dbReference type="EMBL" id="KAA1173948.1"/>
    </source>
</evidence>
<dbReference type="AlphaFoldDB" id="A0A5B0VHR5"/>
<keyword evidence="2" id="KW-1185">Reference proteome</keyword>
<proteinExistence type="predicted"/>
<dbReference type="EMBL" id="VTUU01000004">
    <property type="protein sequence ID" value="KAA1173948.1"/>
    <property type="molecule type" value="Genomic_DNA"/>
</dbReference>
<dbReference type="RefSeq" id="WP_149600344.1">
    <property type="nucleotide sequence ID" value="NZ_VTUU01000004.1"/>
</dbReference>
<accession>A0A5B0VHR5</accession>